<gene>
    <name evidence="5" type="primary">thiK</name>
    <name evidence="7" type="ORF">OO7_10647</name>
</gene>
<evidence type="ECO:0000259" key="6">
    <source>
        <dbReference type="Pfam" id="PF01636"/>
    </source>
</evidence>
<evidence type="ECO:0000313" key="8">
    <source>
        <dbReference type="Proteomes" id="UP000010290"/>
    </source>
</evidence>
<keyword evidence="8" id="KW-1185">Reference proteome</keyword>
<sequence length="309" mass="36354">MILSSNYNKSAQLIDYQSLFYLTQDKCASLLSLLGRTFSEVSPHQWEITPLNGLSGGTYHLKSSFLHVIARISSKAQTSLFVDRRKEMRVLQQLRHFGHAPKALARNAHWLLLSWCKGEHPSEERFYTSQFQSSLADVVAKLHTQPLLSYSLPLRNEIIHYGRLIDKKRYSPQWHKLHGFFLAAKMPNILKLAPAHMDIHRGNILIDEKSQLILLDWEYAANTDIALSLETYFQANQLNKMQRQFFLSDYCDKHNAYSNRQKLAHHCNLWEPWVKYMMLMWYEVQWNQSKKDVFLLHSKPLRQYFCLPI</sequence>
<dbReference type="InterPro" id="IPR011009">
    <property type="entry name" value="Kinase-like_dom_sf"/>
</dbReference>
<dbReference type="SUPFAM" id="SSF56112">
    <property type="entry name" value="Protein kinase-like (PK-like)"/>
    <property type="match status" value="1"/>
</dbReference>
<comment type="caution">
    <text evidence="7">The sequence shown here is derived from an EMBL/GenBank/DDBJ whole genome shotgun (WGS) entry which is preliminary data.</text>
</comment>
<dbReference type="Pfam" id="PF01636">
    <property type="entry name" value="APH"/>
    <property type="match status" value="1"/>
</dbReference>
<dbReference type="OrthoDB" id="179763at2"/>
<evidence type="ECO:0000256" key="1">
    <source>
        <dbReference type="ARBA" id="ARBA00022679"/>
    </source>
</evidence>
<evidence type="ECO:0000256" key="2">
    <source>
        <dbReference type="ARBA" id="ARBA00022741"/>
    </source>
</evidence>
<accession>K8W960</accession>
<organism evidence="7 8">
    <name type="scientific">Providencia sneebia DSM 19967</name>
    <dbReference type="NCBI Taxonomy" id="1141660"/>
    <lineage>
        <taxon>Bacteria</taxon>
        <taxon>Pseudomonadati</taxon>
        <taxon>Pseudomonadota</taxon>
        <taxon>Gammaproteobacteria</taxon>
        <taxon>Enterobacterales</taxon>
        <taxon>Morganellaceae</taxon>
        <taxon>Providencia</taxon>
    </lineage>
</organism>
<evidence type="ECO:0000256" key="4">
    <source>
        <dbReference type="ARBA" id="ARBA00022840"/>
    </source>
</evidence>
<evidence type="ECO:0000313" key="7">
    <source>
        <dbReference type="EMBL" id="EKT56391.1"/>
    </source>
</evidence>
<evidence type="ECO:0000256" key="5">
    <source>
        <dbReference type="HAMAP-Rule" id="MF_01604"/>
    </source>
</evidence>
<keyword evidence="3 5" id="KW-0418">Kinase</keyword>
<dbReference type="GO" id="GO:0009229">
    <property type="term" value="P:thiamine diphosphate biosynthetic process"/>
    <property type="evidence" value="ECO:0007669"/>
    <property type="project" value="UniProtKB-UniRule"/>
</dbReference>
<feature type="domain" description="Aminoglycoside phosphotransferase" evidence="6">
    <location>
        <begin position="49"/>
        <end position="226"/>
    </location>
</feature>
<comment type="catalytic activity">
    <reaction evidence="5">
        <text>thiamine + ATP = thiamine phosphate + ADP + H(+)</text>
        <dbReference type="Rhea" id="RHEA:12012"/>
        <dbReference type="ChEBI" id="CHEBI:15378"/>
        <dbReference type="ChEBI" id="CHEBI:18385"/>
        <dbReference type="ChEBI" id="CHEBI:30616"/>
        <dbReference type="ChEBI" id="CHEBI:37575"/>
        <dbReference type="ChEBI" id="CHEBI:456216"/>
        <dbReference type="EC" id="2.7.1.89"/>
    </reaction>
</comment>
<comment type="pathway">
    <text evidence="5">Cofactor biosynthesis; thiamine diphosphate biosynthesis; thiamine phosphate from thiamine: step 1/1.</text>
</comment>
<dbReference type="AlphaFoldDB" id="K8W960"/>
<proteinExistence type="inferred from homology"/>
<dbReference type="InterPro" id="IPR014093">
    <property type="entry name" value="Thiamine_kinase"/>
</dbReference>
<reference evidence="7 8" key="1">
    <citation type="journal article" date="2012" name="BMC Genomics">
        <title>Comparative genomics of bacteria in the genus Providencia isolated from wild Drosophila melanogaster.</title>
        <authorList>
            <person name="Galac M.R."/>
            <person name="Lazzaro B.P."/>
        </authorList>
    </citation>
    <scope>NUCLEOTIDE SEQUENCE [LARGE SCALE GENOMIC DNA]</scope>
    <source>
        <strain evidence="7 8">DSM 19967</strain>
    </source>
</reference>
<keyword evidence="1 5" id="KW-0808">Transferase</keyword>
<dbReference type="InterPro" id="IPR002575">
    <property type="entry name" value="Aminoglycoside_PTrfase"/>
</dbReference>
<evidence type="ECO:0000256" key="3">
    <source>
        <dbReference type="ARBA" id="ARBA00022777"/>
    </source>
</evidence>
<dbReference type="PATRIC" id="fig|1141660.3.peg.2125"/>
<dbReference type="HOGENOM" id="CLU_055115_2_0_6"/>
<keyword evidence="2 5" id="KW-0547">Nucleotide-binding</keyword>
<dbReference type="EMBL" id="AKKN01000009">
    <property type="protein sequence ID" value="EKT56391.1"/>
    <property type="molecule type" value="Genomic_DNA"/>
</dbReference>
<dbReference type="GO" id="GO:0006772">
    <property type="term" value="P:thiamine metabolic process"/>
    <property type="evidence" value="ECO:0007669"/>
    <property type="project" value="InterPro"/>
</dbReference>
<dbReference type="Gene3D" id="3.90.1200.10">
    <property type="match status" value="1"/>
</dbReference>
<dbReference type="GO" id="GO:0019165">
    <property type="term" value="F:thiamine kinase activity"/>
    <property type="evidence" value="ECO:0007669"/>
    <property type="project" value="UniProtKB-UniRule"/>
</dbReference>
<protein>
    <recommendedName>
        <fullName evidence="5">Thiamine kinase</fullName>
        <ecNumber evidence="5">2.7.1.89</ecNumber>
    </recommendedName>
</protein>
<name>K8W960_9GAMM</name>
<comment type="similarity">
    <text evidence="5">Belongs to the thiamine kinase family.</text>
</comment>
<dbReference type="Proteomes" id="UP000010290">
    <property type="component" value="Chromosome"/>
</dbReference>
<dbReference type="EC" id="2.7.1.89" evidence="5"/>
<comment type="function">
    <text evidence="5">Catalyzes the phosphorylation of thiamine to thiamine phosphate.</text>
</comment>
<dbReference type="GO" id="GO:0005524">
    <property type="term" value="F:ATP binding"/>
    <property type="evidence" value="ECO:0007669"/>
    <property type="project" value="UniProtKB-KW"/>
</dbReference>
<keyword evidence="4 5" id="KW-0067">ATP-binding</keyword>
<dbReference type="UniPathway" id="UPA00060">
    <property type="reaction ID" value="UER00596"/>
</dbReference>
<dbReference type="HAMAP" id="MF_01604">
    <property type="entry name" value="Thiamine_kinase"/>
    <property type="match status" value="1"/>
</dbReference>